<dbReference type="Pfam" id="PF20431">
    <property type="entry name" value="E_motif"/>
    <property type="match status" value="1"/>
</dbReference>
<dbReference type="GO" id="GO:0009451">
    <property type="term" value="P:RNA modification"/>
    <property type="evidence" value="ECO:0007669"/>
    <property type="project" value="InterPro"/>
</dbReference>
<dbReference type="EMBL" id="NKXS01000477">
    <property type="protein sequence ID" value="PIN23981.1"/>
    <property type="molecule type" value="Genomic_DNA"/>
</dbReference>
<protein>
    <recommendedName>
        <fullName evidence="5">Pentacotripeptide-repeat region of PRORP domain-containing protein</fullName>
    </recommendedName>
</protein>
<feature type="repeat" description="PPR" evidence="2">
    <location>
        <begin position="176"/>
        <end position="210"/>
    </location>
</feature>
<dbReference type="FunFam" id="1.25.40.10:FF:000427">
    <property type="entry name" value="Pentatricopeptide repeat-containing protein chloroplastic"/>
    <property type="match status" value="1"/>
</dbReference>
<dbReference type="NCBIfam" id="TIGR00756">
    <property type="entry name" value="PPR"/>
    <property type="match status" value="3"/>
</dbReference>
<evidence type="ECO:0000313" key="4">
    <source>
        <dbReference type="Proteomes" id="UP000231279"/>
    </source>
</evidence>
<keyword evidence="4" id="KW-1185">Reference proteome</keyword>
<gene>
    <name evidence="3" type="ORF">CDL12_03284</name>
</gene>
<dbReference type="InterPro" id="IPR046960">
    <property type="entry name" value="PPR_At4g14850-like_plant"/>
</dbReference>
<dbReference type="Proteomes" id="UP000231279">
    <property type="component" value="Unassembled WGS sequence"/>
</dbReference>
<dbReference type="AlphaFoldDB" id="A0A2G9I2J0"/>
<comment type="caution">
    <text evidence="3">The sequence shown here is derived from an EMBL/GenBank/DDBJ whole genome shotgun (WGS) entry which is preliminary data.</text>
</comment>
<dbReference type="InterPro" id="IPR011990">
    <property type="entry name" value="TPR-like_helical_dom_sf"/>
</dbReference>
<proteinExistence type="predicted"/>
<dbReference type="Gene3D" id="1.25.40.10">
    <property type="entry name" value="Tetratricopeptide repeat domain"/>
    <property type="match status" value="2"/>
</dbReference>
<accession>A0A2G9I2J0</accession>
<dbReference type="GO" id="GO:0003723">
    <property type="term" value="F:RNA binding"/>
    <property type="evidence" value="ECO:0007669"/>
    <property type="project" value="InterPro"/>
</dbReference>
<organism evidence="3 4">
    <name type="scientific">Handroanthus impetiginosus</name>
    <dbReference type="NCBI Taxonomy" id="429701"/>
    <lineage>
        <taxon>Eukaryota</taxon>
        <taxon>Viridiplantae</taxon>
        <taxon>Streptophyta</taxon>
        <taxon>Embryophyta</taxon>
        <taxon>Tracheophyta</taxon>
        <taxon>Spermatophyta</taxon>
        <taxon>Magnoliopsida</taxon>
        <taxon>eudicotyledons</taxon>
        <taxon>Gunneridae</taxon>
        <taxon>Pentapetalae</taxon>
        <taxon>asterids</taxon>
        <taxon>lamiids</taxon>
        <taxon>Lamiales</taxon>
        <taxon>Bignoniaceae</taxon>
        <taxon>Crescentiina</taxon>
        <taxon>Tabebuia alliance</taxon>
        <taxon>Handroanthus</taxon>
    </lineage>
</organism>
<feature type="repeat" description="PPR" evidence="2">
    <location>
        <begin position="246"/>
        <end position="280"/>
    </location>
</feature>
<name>A0A2G9I2J0_9LAMI</name>
<dbReference type="PROSITE" id="PS51375">
    <property type="entry name" value="PPR"/>
    <property type="match status" value="3"/>
</dbReference>
<reference evidence="4" key="1">
    <citation type="journal article" date="2018" name="Gigascience">
        <title>Genome assembly of the Pink Ipe (Handroanthus impetiginosus, Bignoniaceae), a highly valued, ecologically keystone Neotropical timber forest tree.</title>
        <authorList>
            <person name="Silva-Junior O.B."/>
            <person name="Grattapaglia D."/>
            <person name="Novaes E."/>
            <person name="Collevatti R.G."/>
        </authorList>
    </citation>
    <scope>NUCLEOTIDE SEQUENCE [LARGE SCALE GENOMIC DNA]</scope>
    <source>
        <strain evidence="4">cv. UFG-1</strain>
    </source>
</reference>
<dbReference type="PANTHER" id="PTHR47926">
    <property type="entry name" value="PENTATRICOPEPTIDE REPEAT-CONTAINING PROTEIN"/>
    <property type="match status" value="1"/>
</dbReference>
<dbReference type="PANTHER" id="PTHR47926:SF501">
    <property type="entry name" value="DYW DOMAIN-CONTAINING PROTEIN"/>
    <property type="match status" value="1"/>
</dbReference>
<dbReference type="FunFam" id="1.25.40.10:FF:000242">
    <property type="entry name" value="Pentatricopeptide repeat-containing protein"/>
    <property type="match status" value="1"/>
</dbReference>
<dbReference type="InterPro" id="IPR002885">
    <property type="entry name" value="PPR_rpt"/>
</dbReference>
<dbReference type="Pfam" id="PF01535">
    <property type="entry name" value="PPR"/>
    <property type="match status" value="4"/>
</dbReference>
<dbReference type="InterPro" id="IPR046848">
    <property type="entry name" value="E_motif"/>
</dbReference>
<evidence type="ECO:0008006" key="5">
    <source>
        <dbReference type="Google" id="ProtNLM"/>
    </source>
</evidence>
<evidence type="ECO:0000256" key="1">
    <source>
        <dbReference type="ARBA" id="ARBA00022737"/>
    </source>
</evidence>
<dbReference type="Pfam" id="PF13041">
    <property type="entry name" value="PPR_2"/>
    <property type="match status" value="2"/>
</dbReference>
<evidence type="ECO:0000313" key="3">
    <source>
        <dbReference type="EMBL" id="PIN23981.1"/>
    </source>
</evidence>
<dbReference type="OrthoDB" id="185373at2759"/>
<dbReference type="STRING" id="429701.A0A2G9I2J0"/>
<sequence length="459" mass="51606">MYRRAAEQNCLALLRFCNSFCKLTQIHAKILKLGLQTNPLVLTKFTSISSDLNSVRYACSLTFSPESEPHCYDTFLFNTVIKAYAETTHSKHTAIRYYKEMLNHRVAPNNYTYPFVFKACAGIRELSLGKTVHGSVVKLGYCGDTHVLNTMIHMYCSCENGIVFGEKLFDEMPNINSVSWSTMMCGYVRWGMSNEAVKLFRRMQIANVKPDEITLVMVLSACANLGALELGRWVESYIEKEKIEMRVELYNALIDMFAKCGDVGKALRLFRNMSESKRTIVSWTSIIYGMALHGSGLEAVSLFEEMTGAGVVPDDVVFIGLLSACSHSGLVEEGKRYFDKMVNHYGIAPRIEHYGCMVDLLTRAGLVEEAMEFVDTMPIAPNPVIWRTLIAACRAHGELNLGERITKDLIMNEPLQESNYVLLSSIYAKMLDWEKKSIVREAMGKKGIRKAPGSTMIGL</sequence>
<evidence type="ECO:0000256" key="2">
    <source>
        <dbReference type="PROSITE-ProRule" id="PRU00708"/>
    </source>
</evidence>
<feature type="repeat" description="PPR" evidence="2">
    <location>
        <begin position="73"/>
        <end position="108"/>
    </location>
</feature>
<keyword evidence="1" id="KW-0677">Repeat</keyword>